<dbReference type="RefSeq" id="WP_090411575.1">
    <property type="nucleotide sequence ID" value="NZ_CABJAI010000010.1"/>
</dbReference>
<keyword evidence="1" id="KW-0472">Membrane</keyword>
<reference evidence="2 3" key="1">
    <citation type="submission" date="2020-07" db="EMBL/GenBank/DDBJ databases">
        <title>Organ Donor 1.</title>
        <authorList>
            <person name="Marsh A.J."/>
            <person name="Azcarate-Peril M.A."/>
        </authorList>
    </citation>
    <scope>NUCLEOTIDE SEQUENCE [LARGE SCALE GENOMIC DNA]</scope>
    <source>
        <strain evidence="2 3">AMC0717</strain>
    </source>
</reference>
<gene>
    <name evidence="2" type="ORF">H0N91_19020</name>
</gene>
<name>A0A1I5HPS4_9FIRM</name>
<evidence type="ECO:0000313" key="3">
    <source>
        <dbReference type="Proteomes" id="UP000586254"/>
    </source>
</evidence>
<proteinExistence type="predicted"/>
<dbReference type="EMBL" id="JACCKS010000035">
    <property type="protein sequence ID" value="NZA40163.1"/>
    <property type="molecule type" value="Genomic_DNA"/>
</dbReference>
<protein>
    <submittedName>
        <fullName evidence="2">Uncharacterized protein</fullName>
    </submittedName>
</protein>
<sequence>MESLDYYSTSNTLNTFMTALFGAAAGVVAVISALIGIALYLLLAYAYYRMAKNRELPHAWTAWIPIAQLYLLGMLIDRRVYFGSAKISNAHVLLPIGFILVPAVAFIPIIGYLYGVAYTIYAFAAHYRLYRLYGTSNQALVFLILSIIFPVTEPFFVFALRNKPSVEYQTYF</sequence>
<keyword evidence="1" id="KW-1133">Transmembrane helix</keyword>
<dbReference type="Proteomes" id="UP000586254">
    <property type="component" value="Unassembled WGS sequence"/>
</dbReference>
<feature type="transmembrane region" description="Helical" evidence="1">
    <location>
        <begin position="20"/>
        <end position="48"/>
    </location>
</feature>
<evidence type="ECO:0000313" key="2">
    <source>
        <dbReference type="EMBL" id="NZA40163.1"/>
    </source>
</evidence>
<keyword evidence="1" id="KW-0812">Transmembrane</keyword>
<organism evidence="2 3">
    <name type="scientific">Eubacterium callanderi</name>
    <dbReference type="NCBI Taxonomy" id="53442"/>
    <lineage>
        <taxon>Bacteria</taxon>
        <taxon>Bacillati</taxon>
        <taxon>Bacillota</taxon>
        <taxon>Clostridia</taxon>
        <taxon>Eubacteriales</taxon>
        <taxon>Eubacteriaceae</taxon>
        <taxon>Eubacterium</taxon>
    </lineage>
</organism>
<feature type="transmembrane region" description="Helical" evidence="1">
    <location>
        <begin position="60"/>
        <end position="76"/>
    </location>
</feature>
<feature type="transmembrane region" description="Helical" evidence="1">
    <location>
        <begin position="96"/>
        <end position="127"/>
    </location>
</feature>
<feature type="transmembrane region" description="Helical" evidence="1">
    <location>
        <begin position="139"/>
        <end position="160"/>
    </location>
</feature>
<comment type="caution">
    <text evidence="2">The sequence shown here is derived from an EMBL/GenBank/DDBJ whole genome shotgun (WGS) entry which is preliminary data.</text>
</comment>
<evidence type="ECO:0000256" key="1">
    <source>
        <dbReference type="SAM" id="Phobius"/>
    </source>
</evidence>
<dbReference type="AlphaFoldDB" id="A0A1I5HPS4"/>
<accession>A0A1I5HPS4</accession>